<accession>A0A927N4X8</accession>
<dbReference type="EMBL" id="JADBEM010000001">
    <property type="protein sequence ID" value="MBE1612755.1"/>
    <property type="molecule type" value="Genomic_DNA"/>
</dbReference>
<dbReference type="AlphaFoldDB" id="A0A927N4X8"/>
<evidence type="ECO:0000313" key="1">
    <source>
        <dbReference type="EMBL" id="MBE1612755.1"/>
    </source>
</evidence>
<dbReference type="Proteomes" id="UP000638648">
    <property type="component" value="Unassembled WGS sequence"/>
</dbReference>
<proteinExistence type="predicted"/>
<name>A0A927N4X8_9ACTN</name>
<dbReference type="PANTHER" id="PTHR38479:SF2">
    <property type="entry name" value="WINGED HELIX DNA-BINDING DOMAIN-CONTAINING PROTEIN"/>
    <property type="match status" value="1"/>
</dbReference>
<dbReference type="InterPro" id="IPR009351">
    <property type="entry name" value="AlkZ-like"/>
</dbReference>
<dbReference type="Pfam" id="PF06224">
    <property type="entry name" value="AlkZ-like"/>
    <property type="match status" value="1"/>
</dbReference>
<gene>
    <name evidence="1" type="ORF">HEB94_009603</name>
</gene>
<comment type="caution">
    <text evidence="1">The sequence shown here is derived from an EMBL/GenBank/DDBJ whole genome shotgun (WGS) entry which is preliminary data.</text>
</comment>
<reference evidence="1" key="1">
    <citation type="submission" date="2020-10" db="EMBL/GenBank/DDBJ databases">
        <title>Sequencing the genomes of 1000 actinobacteria strains.</title>
        <authorList>
            <person name="Klenk H.-P."/>
        </authorList>
    </citation>
    <scope>NUCLEOTIDE SEQUENCE</scope>
    <source>
        <strain evidence="1">DSM 45354</strain>
    </source>
</reference>
<evidence type="ECO:0008006" key="3">
    <source>
        <dbReference type="Google" id="ProtNLM"/>
    </source>
</evidence>
<keyword evidence="2" id="KW-1185">Reference proteome</keyword>
<dbReference type="PANTHER" id="PTHR38479">
    <property type="entry name" value="LMO0824 PROTEIN"/>
    <property type="match status" value="1"/>
</dbReference>
<organism evidence="1 2">
    <name type="scientific">Actinopolymorpha pittospori</name>
    <dbReference type="NCBI Taxonomy" id="648752"/>
    <lineage>
        <taxon>Bacteria</taxon>
        <taxon>Bacillati</taxon>
        <taxon>Actinomycetota</taxon>
        <taxon>Actinomycetes</taxon>
        <taxon>Propionibacteriales</taxon>
        <taxon>Actinopolymorphaceae</taxon>
        <taxon>Actinopolymorpha</taxon>
    </lineage>
</organism>
<sequence>MVLDVNRTQVLAYRAAAQGLDRAVDDPAKLGVLDLGVQNSAADTARLALAARLPELPDGEGDPFADDGDFTVLWSFRGAPHLHRRADLAGLARALWPRGDGDASSRLAAERKPLAAAGIAPLEAFQAAAKALRAVVTRPTPKGEVSAEITRRLPDAYSYDCRSCKARHIYGGLFQLVGLPAGVRHEFDTSPPILVPLEGRPGIPKSGAGTSEVVRTYLRLHGPATASDVAGYLGTTRTEVTPNWPDGLTEVRVDGHRCFLPEEDLAALRDVEQPDYARLLPPLDPYLQSRDRDVLVPDPARQKEIWKILGNPGVVFLRGEIAGTWRARASGKKRLTVTVHGFGKLAKAARARIEEEAERVATARRIADASVVFAQD</sequence>
<dbReference type="RefSeq" id="WP_192755743.1">
    <property type="nucleotide sequence ID" value="NZ_BAABJL010000084.1"/>
</dbReference>
<evidence type="ECO:0000313" key="2">
    <source>
        <dbReference type="Proteomes" id="UP000638648"/>
    </source>
</evidence>
<protein>
    <recommendedName>
        <fullName evidence="3">Winged helix DNA-binding domain-containing protein</fullName>
    </recommendedName>
</protein>